<feature type="transmembrane region" description="Helical" evidence="10">
    <location>
        <begin position="30"/>
        <end position="49"/>
    </location>
</feature>
<evidence type="ECO:0000256" key="5">
    <source>
        <dbReference type="ARBA" id="ARBA00022448"/>
    </source>
</evidence>
<evidence type="ECO:0000256" key="4">
    <source>
        <dbReference type="ARBA" id="ARBA00017522"/>
    </source>
</evidence>
<keyword evidence="5" id="KW-0813">Transport</keyword>
<sequence>MDLIRNYGLEVAGTLASLIYLFYSIREKAWLWPWGIVASVVSLIVFYQATLYADMGLQMYYVIISIYGWWYWMSGQNSQSDSAVSIKELNIRLLLKLLIVGGLIYLVLLGALLNIPAMVDIASSDLPYLDSFTTAASIVATWMLARKYIHHWLFWVVINTISMGMYMYKGLYFYSFLFLIYTAGAIVGYSEWKRTMTQNAQ</sequence>
<organism evidence="11 12">
    <name type="scientific">Carboxylicivirga marina</name>
    <dbReference type="NCBI Taxonomy" id="2800988"/>
    <lineage>
        <taxon>Bacteria</taxon>
        <taxon>Pseudomonadati</taxon>
        <taxon>Bacteroidota</taxon>
        <taxon>Bacteroidia</taxon>
        <taxon>Marinilabiliales</taxon>
        <taxon>Marinilabiliaceae</taxon>
        <taxon>Carboxylicivirga</taxon>
    </lineage>
</organism>
<evidence type="ECO:0000256" key="3">
    <source>
        <dbReference type="ARBA" id="ARBA00006669"/>
    </source>
</evidence>
<proteinExistence type="inferred from homology"/>
<gene>
    <name evidence="11" type="ORF">JIV24_11900</name>
</gene>
<keyword evidence="6" id="KW-1003">Cell membrane</keyword>
<reference evidence="11 12" key="1">
    <citation type="submission" date="2021-01" db="EMBL/GenBank/DDBJ databases">
        <title>Carboxyliciviraga sp.nov., isolated from coastal sediments.</title>
        <authorList>
            <person name="Lu D."/>
            <person name="Zhang T."/>
        </authorList>
    </citation>
    <scope>NUCLEOTIDE SEQUENCE [LARGE SCALE GENOMIC DNA]</scope>
    <source>
        <strain evidence="11 12">N1Y132</strain>
    </source>
</reference>
<evidence type="ECO:0000256" key="10">
    <source>
        <dbReference type="SAM" id="Phobius"/>
    </source>
</evidence>
<comment type="caution">
    <text evidence="11">The sequence shown here is derived from an EMBL/GenBank/DDBJ whole genome shotgun (WGS) entry which is preliminary data.</text>
</comment>
<evidence type="ECO:0000256" key="6">
    <source>
        <dbReference type="ARBA" id="ARBA00022475"/>
    </source>
</evidence>
<evidence type="ECO:0000256" key="8">
    <source>
        <dbReference type="ARBA" id="ARBA00022989"/>
    </source>
</evidence>
<evidence type="ECO:0000256" key="9">
    <source>
        <dbReference type="ARBA" id="ARBA00023136"/>
    </source>
</evidence>
<feature type="transmembrane region" description="Helical" evidence="10">
    <location>
        <begin position="55"/>
        <end position="72"/>
    </location>
</feature>
<dbReference type="RefSeq" id="WP_200465267.1">
    <property type="nucleotide sequence ID" value="NZ_JAENRR010000026.1"/>
</dbReference>
<evidence type="ECO:0000256" key="2">
    <source>
        <dbReference type="ARBA" id="ARBA00004651"/>
    </source>
</evidence>
<accession>A0ABS1HK37</accession>
<dbReference type="InterPro" id="IPR006419">
    <property type="entry name" value="NMN_transpt_PnuC"/>
</dbReference>
<comment type="subcellular location">
    <subcellularLocation>
        <location evidence="2">Cell membrane</location>
        <topology evidence="2">Multi-pass membrane protein</topology>
    </subcellularLocation>
</comment>
<dbReference type="PANTHER" id="PTHR36122">
    <property type="entry name" value="NICOTINAMIDE RIBOSIDE TRANSPORTER PNUC"/>
    <property type="match status" value="1"/>
</dbReference>
<protein>
    <recommendedName>
        <fullName evidence="4">Nicotinamide riboside transporter PnuC</fullName>
    </recommendedName>
</protein>
<dbReference type="Proteomes" id="UP000605676">
    <property type="component" value="Unassembled WGS sequence"/>
</dbReference>
<keyword evidence="9 10" id="KW-0472">Membrane</keyword>
<keyword evidence="12" id="KW-1185">Reference proteome</keyword>
<feature type="transmembrane region" description="Helical" evidence="10">
    <location>
        <begin position="174"/>
        <end position="192"/>
    </location>
</feature>
<dbReference type="EMBL" id="JAENRR010000026">
    <property type="protein sequence ID" value="MBK3518039.1"/>
    <property type="molecule type" value="Genomic_DNA"/>
</dbReference>
<keyword evidence="8 10" id="KW-1133">Transmembrane helix</keyword>
<evidence type="ECO:0000256" key="7">
    <source>
        <dbReference type="ARBA" id="ARBA00022692"/>
    </source>
</evidence>
<evidence type="ECO:0000256" key="1">
    <source>
        <dbReference type="ARBA" id="ARBA00002672"/>
    </source>
</evidence>
<feature type="transmembrane region" description="Helical" evidence="10">
    <location>
        <begin position="6"/>
        <end position="23"/>
    </location>
</feature>
<feature type="transmembrane region" description="Helical" evidence="10">
    <location>
        <begin position="93"/>
        <end position="115"/>
    </location>
</feature>
<dbReference type="PANTHER" id="PTHR36122:SF2">
    <property type="entry name" value="NICOTINAMIDE RIBOSIDE TRANSPORTER PNUC"/>
    <property type="match status" value="1"/>
</dbReference>
<comment type="similarity">
    <text evidence="3">Belongs to the nicotinamide ribonucleoside (NR) uptake permease (TC 4.B.1) family.</text>
</comment>
<keyword evidence="7 10" id="KW-0812">Transmembrane</keyword>
<dbReference type="NCBIfam" id="TIGR01528">
    <property type="entry name" value="NMN_trans_PnuC"/>
    <property type="match status" value="1"/>
</dbReference>
<dbReference type="Pfam" id="PF04973">
    <property type="entry name" value="NMN_transporter"/>
    <property type="match status" value="1"/>
</dbReference>
<comment type="function">
    <text evidence="1">Required for nicotinamide riboside transport across the inner membrane.</text>
</comment>
<evidence type="ECO:0000313" key="11">
    <source>
        <dbReference type="EMBL" id="MBK3518039.1"/>
    </source>
</evidence>
<evidence type="ECO:0000313" key="12">
    <source>
        <dbReference type="Proteomes" id="UP000605676"/>
    </source>
</evidence>
<name>A0ABS1HK37_9BACT</name>